<comment type="similarity">
    <text evidence="3">Belongs to the bacterial histone-like protein family.</text>
</comment>
<evidence type="ECO:0000256" key="1">
    <source>
        <dbReference type="ARBA" id="ARBA00023067"/>
    </source>
</evidence>
<keyword evidence="2 4" id="KW-0238">DNA-binding</keyword>
<dbReference type="SMART" id="SM00411">
    <property type="entry name" value="BHL"/>
    <property type="match status" value="1"/>
</dbReference>
<dbReference type="CDD" id="cd13832">
    <property type="entry name" value="IHF"/>
    <property type="match status" value="1"/>
</dbReference>
<protein>
    <submittedName>
        <fullName evidence="4">HU family DNA-binding protein</fullName>
    </submittedName>
</protein>
<evidence type="ECO:0000256" key="3">
    <source>
        <dbReference type="RuleBase" id="RU003939"/>
    </source>
</evidence>
<gene>
    <name evidence="4" type="ORF">PN492_13510</name>
</gene>
<dbReference type="InterPro" id="IPR000119">
    <property type="entry name" value="Hist_DNA-bd"/>
</dbReference>
<proteinExistence type="inferred from homology"/>
<dbReference type="GO" id="GO:0003677">
    <property type="term" value="F:DNA binding"/>
    <property type="evidence" value="ECO:0007669"/>
    <property type="project" value="UniProtKB-KW"/>
</dbReference>
<dbReference type="SUPFAM" id="SSF47729">
    <property type="entry name" value="IHF-like DNA-binding proteins"/>
    <property type="match status" value="1"/>
</dbReference>
<dbReference type="RefSeq" id="WP_271792238.1">
    <property type="nucleotide sequence ID" value="NZ_JAQMTU010000078.1"/>
</dbReference>
<comment type="caution">
    <text evidence="4">The sequence shown here is derived from an EMBL/GenBank/DDBJ whole genome shotgun (WGS) entry which is preliminary data.</text>
</comment>
<dbReference type="InterPro" id="IPR010992">
    <property type="entry name" value="IHF-like_DNA-bd_dom_sf"/>
</dbReference>
<evidence type="ECO:0000313" key="4">
    <source>
        <dbReference type="EMBL" id="MDB9487552.1"/>
    </source>
</evidence>
<keyword evidence="1" id="KW-0226">DNA condensation</keyword>
<name>A0ABT5A6H7_9CYAN</name>
<dbReference type="EMBL" id="JAQMTU010000078">
    <property type="protein sequence ID" value="MDB9487552.1"/>
    <property type="molecule type" value="Genomic_DNA"/>
</dbReference>
<dbReference type="Gene3D" id="4.10.520.10">
    <property type="entry name" value="IHF-like DNA-binding proteins"/>
    <property type="match status" value="1"/>
</dbReference>
<sequence length="154" mass="17610">MNPKLIQYIQSSTGFQENTIKLVLESFKNYVHLQLAQKYVLPLKQFGVFSTKYVKPREGRNPRTGEALSIPGRYRPYFRFTGDFTISDEPLEGDSGVLAETSSKEWLVKLGQENKIISQDHLLNYSVSPKTPVWTETSGWVLAGEIEELEHLFP</sequence>
<dbReference type="Pfam" id="PF00216">
    <property type="entry name" value="Bac_DNA_binding"/>
    <property type="match status" value="1"/>
</dbReference>
<reference evidence="4 5" key="1">
    <citation type="submission" date="2023-01" db="EMBL/GenBank/DDBJ databases">
        <title>Genomes from the Australian National Cyanobacteria Reference Collection.</title>
        <authorList>
            <person name="Willis A."/>
            <person name="Lee E.M.F."/>
        </authorList>
    </citation>
    <scope>NUCLEOTIDE SEQUENCE [LARGE SCALE GENOMIC DNA]</scope>
    <source>
        <strain evidence="4 5">CS-537/01</strain>
    </source>
</reference>
<evidence type="ECO:0000256" key="2">
    <source>
        <dbReference type="ARBA" id="ARBA00023125"/>
    </source>
</evidence>
<evidence type="ECO:0000313" key="5">
    <source>
        <dbReference type="Proteomes" id="UP001212123"/>
    </source>
</evidence>
<dbReference type="PANTHER" id="PTHR33175">
    <property type="entry name" value="DNA-BINDING PROTEIN HU"/>
    <property type="match status" value="1"/>
</dbReference>
<keyword evidence="5" id="KW-1185">Reference proteome</keyword>
<dbReference type="PANTHER" id="PTHR33175:SF3">
    <property type="entry name" value="DNA-BINDING PROTEIN HU-BETA"/>
    <property type="match status" value="1"/>
</dbReference>
<dbReference type="Proteomes" id="UP001212123">
    <property type="component" value="Unassembled WGS sequence"/>
</dbReference>
<accession>A0ABT5A6H7</accession>
<organism evidence="4 5">
    <name type="scientific">Dolichospermum circinale CS-537/01</name>
    <dbReference type="NCBI Taxonomy" id="3021739"/>
    <lineage>
        <taxon>Bacteria</taxon>
        <taxon>Bacillati</taxon>
        <taxon>Cyanobacteriota</taxon>
        <taxon>Cyanophyceae</taxon>
        <taxon>Nostocales</taxon>
        <taxon>Aphanizomenonaceae</taxon>
        <taxon>Dolichospermum</taxon>
        <taxon>Dolichospermum circinale</taxon>
    </lineage>
</organism>